<evidence type="ECO:0000313" key="13">
    <source>
        <dbReference type="Proteomes" id="UP000242415"/>
    </source>
</evidence>
<accession>A0A1H3SXZ4</accession>
<dbReference type="GO" id="GO:0016887">
    <property type="term" value="F:ATP hydrolysis activity"/>
    <property type="evidence" value="ECO:0007669"/>
    <property type="project" value="InterPro"/>
</dbReference>
<dbReference type="PROSITE" id="PS50893">
    <property type="entry name" value="ABC_TRANSPORTER_2"/>
    <property type="match status" value="2"/>
</dbReference>
<evidence type="ECO:0000256" key="3">
    <source>
        <dbReference type="ARBA" id="ARBA00022475"/>
    </source>
</evidence>
<gene>
    <name evidence="12" type="ORF">SAMN05444365_11531</name>
</gene>
<keyword evidence="5" id="KW-0677">Repeat</keyword>
<evidence type="ECO:0000256" key="2">
    <source>
        <dbReference type="ARBA" id="ARBA00022448"/>
    </source>
</evidence>
<evidence type="ECO:0000313" key="12">
    <source>
        <dbReference type="EMBL" id="SDZ42650.1"/>
    </source>
</evidence>
<dbReference type="GO" id="GO:0005524">
    <property type="term" value="F:ATP binding"/>
    <property type="evidence" value="ECO:0007669"/>
    <property type="project" value="UniProtKB-KW"/>
</dbReference>
<comment type="subcellular location">
    <subcellularLocation>
        <location evidence="1">Cell membrane</location>
        <topology evidence="1">Peripheral membrane protein</topology>
    </subcellularLocation>
</comment>
<dbReference type="PANTHER" id="PTHR43790:SF3">
    <property type="entry name" value="D-ALLOSE IMPORT ATP-BINDING PROTEIN ALSA-RELATED"/>
    <property type="match status" value="1"/>
</dbReference>
<feature type="domain" description="ABC transporter" evidence="11">
    <location>
        <begin position="11"/>
        <end position="249"/>
    </location>
</feature>
<dbReference type="SMART" id="SM00382">
    <property type="entry name" value="AAA"/>
    <property type="match status" value="2"/>
</dbReference>
<dbReference type="EMBL" id="FNPH01000015">
    <property type="protein sequence ID" value="SDZ42650.1"/>
    <property type="molecule type" value="Genomic_DNA"/>
</dbReference>
<keyword evidence="13" id="KW-1185">Reference proteome</keyword>
<dbReference type="PANTHER" id="PTHR43790">
    <property type="entry name" value="CARBOHYDRATE TRANSPORT ATP-BINDING PROTEIN MG119-RELATED"/>
    <property type="match status" value="1"/>
</dbReference>
<dbReference type="InterPro" id="IPR003439">
    <property type="entry name" value="ABC_transporter-like_ATP-bd"/>
</dbReference>
<evidence type="ECO:0000256" key="9">
    <source>
        <dbReference type="ARBA" id="ARBA00023136"/>
    </source>
</evidence>
<dbReference type="InterPro" id="IPR003593">
    <property type="entry name" value="AAA+_ATPase"/>
</dbReference>
<evidence type="ECO:0000256" key="4">
    <source>
        <dbReference type="ARBA" id="ARBA00022597"/>
    </source>
</evidence>
<dbReference type="Proteomes" id="UP000242415">
    <property type="component" value="Unassembled WGS sequence"/>
</dbReference>
<dbReference type="STRING" id="405436.SAMN05444365_11531"/>
<keyword evidence="8" id="KW-1278">Translocase</keyword>
<keyword evidence="9" id="KW-0472">Membrane</keyword>
<evidence type="ECO:0000256" key="10">
    <source>
        <dbReference type="SAM" id="MobiDB-lite"/>
    </source>
</evidence>
<keyword evidence="6" id="KW-0547">Nucleotide-binding</keyword>
<dbReference type="PROSITE" id="PS00211">
    <property type="entry name" value="ABC_TRANSPORTER_1"/>
    <property type="match status" value="1"/>
</dbReference>
<dbReference type="CDD" id="cd03216">
    <property type="entry name" value="ABC_Carb_Monos_I"/>
    <property type="match status" value="1"/>
</dbReference>
<dbReference type="SUPFAM" id="SSF52540">
    <property type="entry name" value="P-loop containing nucleoside triphosphate hydrolases"/>
    <property type="match status" value="2"/>
</dbReference>
<keyword evidence="4" id="KW-0762">Sugar transport</keyword>
<dbReference type="OrthoDB" id="39350at2"/>
<keyword evidence="3" id="KW-1003">Cell membrane</keyword>
<sequence length="524" mass="56211">MVASSTPQPLLRMEGITKSYGNVQVLHGVDLEVGRGEVLGLLGENGAGKSTLLNVLNGVIGREGGSVLIDGQPVEFAGPKQAQEAGLAFIHQELSVLPYLSVAENIFIGRLPRRKGMPWLVDWASCYRRAGEILERLGVRIDPRTMVGRLGTAEQELVEIAKALSMNARIITMDEPTASLTEAEIERLFTLMRQLKADGVSVLYVSHRLDEVGEICDRATILRDGKIVTTVDAKTTGSHALATMMVGRELSELFPKTEHERGPETLRVSDLSTPKLKNVSLTAHRGEILGLAGLVGSGRTELARAIFGADPITSGEIFVEGEKVTIDSPGAAIRHGIGLVPEDRKHQGAVLSMSNAQNISLACMSKVSRLGQLNRGAERQEARRLIQDLQVYPPRAEQETGRLSGGNQQKVVLAKWLFAGSKILIVDEPTRGVDVGARAAIHGLINDLAGQGATIIMISSDLPEVMGMSDRILVMHEGRVAGELARKDFSEEAIVMYASGLEPTTSGPEPAVAGLEPTREGSNA</sequence>
<dbReference type="InterPro" id="IPR027417">
    <property type="entry name" value="P-loop_NTPase"/>
</dbReference>
<evidence type="ECO:0000256" key="6">
    <source>
        <dbReference type="ARBA" id="ARBA00022741"/>
    </source>
</evidence>
<dbReference type="FunFam" id="3.40.50.300:FF:000127">
    <property type="entry name" value="Ribose import ATP-binding protein RbsA"/>
    <property type="match status" value="1"/>
</dbReference>
<feature type="region of interest" description="Disordered" evidence="10">
    <location>
        <begin position="501"/>
        <end position="524"/>
    </location>
</feature>
<dbReference type="Gene3D" id="3.40.50.300">
    <property type="entry name" value="P-loop containing nucleotide triphosphate hydrolases"/>
    <property type="match status" value="2"/>
</dbReference>
<evidence type="ECO:0000259" key="11">
    <source>
        <dbReference type="PROSITE" id="PS50893"/>
    </source>
</evidence>
<proteinExistence type="predicted"/>
<keyword evidence="2" id="KW-0813">Transport</keyword>
<evidence type="ECO:0000256" key="1">
    <source>
        <dbReference type="ARBA" id="ARBA00004202"/>
    </source>
</evidence>
<keyword evidence="7 12" id="KW-0067">ATP-binding</keyword>
<feature type="domain" description="ABC transporter" evidence="11">
    <location>
        <begin position="260"/>
        <end position="502"/>
    </location>
</feature>
<dbReference type="InterPro" id="IPR050107">
    <property type="entry name" value="ABC_carbohydrate_import_ATPase"/>
</dbReference>
<dbReference type="GO" id="GO:0005886">
    <property type="term" value="C:plasma membrane"/>
    <property type="evidence" value="ECO:0007669"/>
    <property type="project" value="UniProtKB-SubCell"/>
</dbReference>
<name>A0A1H3SXZ4_9ACTN</name>
<dbReference type="CDD" id="cd03215">
    <property type="entry name" value="ABC_Carb_Monos_II"/>
    <property type="match status" value="1"/>
</dbReference>
<reference evidence="13" key="1">
    <citation type="submission" date="2016-10" db="EMBL/GenBank/DDBJ databases">
        <authorList>
            <person name="Varghese N."/>
            <person name="Submissions S."/>
        </authorList>
    </citation>
    <scope>NUCLEOTIDE SEQUENCE [LARGE SCALE GENOMIC DNA]</scope>
    <source>
        <strain evidence="13">DSM 45245</strain>
    </source>
</reference>
<evidence type="ECO:0000256" key="5">
    <source>
        <dbReference type="ARBA" id="ARBA00022737"/>
    </source>
</evidence>
<organism evidence="12 13">
    <name type="scientific">Micromonospora pattaloongensis</name>
    <dbReference type="NCBI Taxonomy" id="405436"/>
    <lineage>
        <taxon>Bacteria</taxon>
        <taxon>Bacillati</taxon>
        <taxon>Actinomycetota</taxon>
        <taxon>Actinomycetes</taxon>
        <taxon>Micromonosporales</taxon>
        <taxon>Micromonosporaceae</taxon>
        <taxon>Micromonospora</taxon>
    </lineage>
</organism>
<dbReference type="AlphaFoldDB" id="A0A1H3SXZ4"/>
<dbReference type="Pfam" id="PF00005">
    <property type="entry name" value="ABC_tran"/>
    <property type="match status" value="2"/>
</dbReference>
<protein>
    <submittedName>
        <fullName evidence="12">Ribose transport system ATP-binding protein</fullName>
    </submittedName>
</protein>
<evidence type="ECO:0000256" key="7">
    <source>
        <dbReference type="ARBA" id="ARBA00022840"/>
    </source>
</evidence>
<dbReference type="InterPro" id="IPR017871">
    <property type="entry name" value="ABC_transporter-like_CS"/>
</dbReference>
<evidence type="ECO:0000256" key="8">
    <source>
        <dbReference type="ARBA" id="ARBA00022967"/>
    </source>
</evidence>